<dbReference type="SUPFAM" id="SSF63380">
    <property type="entry name" value="Riboflavin synthase domain-like"/>
    <property type="match status" value="1"/>
</dbReference>
<dbReference type="GO" id="GO:0090524">
    <property type="term" value="F:cytochrome-b5 reductase activity, acting on NADH"/>
    <property type="evidence" value="ECO:0007669"/>
    <property type="project" value="UniProtKB-EC"/>
</dbReference>
<comment type="cofactor">
    <cofactor evidence="1 11 12">
        <name>FAD</name>
        <dbReference type="ChEBI" id="CHEBI:57692"/>
    </cofactor>
</comment>
<keyword evidence="16" id="KW-1185">Reference proteome</keyword>
<dbReference type="InterPro" id="IPR039261">
    <property type="entry name" value="FNR_nucleotide-bd"/>
</dbReference>
<feature type="chain" id="PRO_5019069637" description="NADH-cytochrome b5 reductase" evidence="13">
    <location>
        <begin position="19"/>
        <end position="301"/>
    </location>
</feature>
<dbReference type="PANTHER" id="PTHR19370:SF185">
    <property type="entry name" value="NADH-CYTOCHROME B5 REDUCTASE"/>
    <property type="match status" value="1"/>
</dbReference>
<keyword evidence="7" id="KW-1133">Transmembrane helix</keyword>
<sequence>MVAAFVVVLTLWLLYSKGFLYSGDAVALDASKFQSFKLVDKISVSHNSFIFRFALHSPTQRLGLPIGQHIYIRSAVVNADGKSEMVQHAYTPVSSDDDVGHVDFLIKVYFKNVHPKFPNGGRLSQHLYNLPLGSVVEMRGPVGKFVYLGNGNFTVSDGKGEVTKMHTDALAMVAGGTGITPMMQIIRAIMKSPEDRTEIALVYANQTEEDILLRKELDECAKDQRMTVWYMIDRDVSPQWKYGTGFVDEATLRAHVPVLQPTNHKYSRAVALMCGPPMMVEKAVRPNLEKIGYTKETMFAF</sequence>
<keyword evidence="3 11" id="KW-0285">Flavoprotein</keyword>
<dbReference type="PRINTS" id="PR00371">
    <property type="entry name" value="FPNCR"/>
</dbReference>
<dbReference type="CDD" id="cd06183">
    <property type="entry name" value="cyt_b5_reduct_like"/>
    <property type="match status" value="1"/>
</dbReference>
<dbReference type="GO" id="GO:0005741">
    <property type="term" value="C:mitochondrial outer membrane"/>
    <property type="evidence" value="ECO:0007669"/>
    <property type="project" value="UniProtKB-SubCell"/>
</dbReference>
<proteinExistence type="inferred from homology"/>
<keyword evidence="13" id="KW-0732">Signal</keyword>
<evidence type="ECO:0000256" key="3">
    <source>
        <dbReference type="ARBA" id="ARBA00022630"/>
    </source>
</evidence>
<dbReference type="GeneID" id="40321995"/>
<accession>A0A422NBN5</accession>
<keyword evidence="10" id="KW-0472">Membrane</keyword>
<evidence type="ECO:0000256" key="10">
    <source>
        <dbReference type="ARBA" id="ARBA00023136"/>
    </source>
</evidence>
<evidence type="ECO:0000313" key="16">
    <source>
        <dbReference type="Proteomes" id="UP000284403"/>
    </source>
</evidence>
<evidence type="ECO:0000256" key="6">
    <source>
        <dbReference type="ARBA" id="ARBA00022827"/>
    </source>
</evidence>
<dbReference type="InterPro" id="IPR017927">
    <property type="entry name" value="FAD-bd_FR_type"/>
</dbReference>
<evidence type="ECO:0000256" key="12">
    <source>
        <dbReference type="RuleBase" id="RU361226"/>
    </source>
</evidence>
<feature type="domain" description="FAD-binding FR-type" evidence="14">
    <location>
        <begin position="31"/>
        <end position="148"/>
    </location>
</feature>
<evidence type="ECO:0000256" key="13">
    <source>
        <dbReference type="SAM" id="SignalP"/>
    </source>
</evidence>
<dbReference type="OrthoDB" id="432685at2759"/>
<keyword evidence="5" id="KW-0496">Mitochondrion</keyword>
<dbReference type="Pfam" id="PF00970">
    <property type="entry name" value="FAD_binding_6"/>
    <property type="match status" value="1"/>
</dbReference>
<dbReference type="PROSITE" id="PS51384">
    <property type="entry name" value="FAD_FR"/>
    <property type="match status" value="1"/>
</dbReference>
<keyword evidence="9 12" id="KW-0520">NAD</keyword>
<feature type="signal peptide" evidence="13">
    <location>
        <begin position="1"/>
        <end position="18"/>
    </location>
</feature>
<dbReference type="AlphaFoldDB" id="A0A422NBN5"/>
<comment type="subcellular location">
    <subcellularLocation>
        <location evidence="2">Mitochondrion outer membrane</location>
    </subcellularLocation>
</comment>
<protein>
    <recommendedName>
        <fullName evidence="12">NADH-cytochrome b5 reductase</fullName>
        <ecNumber evidence="12">1.6.2.2</ecNumber>
    </recommendedName>
</protein>
<organism evidence="15 16">
    <name type="scientific">Trypanosoma conorhini</name>
    <dbReference type="NCBI Taxonomy" id="83891"/>
    <lineage>
        <taxon>Eukaryota</taxon>
        <taxon>Discoba</taxon>
        <taxon>Euglenozoa</taxon>
        <taxon>Kinetoplastea</taxon>
        <taxon>Metakinetoplastina</taxon>
        <taxon>Trypanosomatida</taxon>
        <taxon>Trypanosomatidae</taxon>
        <taxon>Trypanosoma</taxon>
    </lineage>
</organism>
<feature type="binding site" evidence="11">
    <location>
        <position position="90"/>
    </location>
    <ligand>
        <name>FAD</name>
        <dbReference type="ChEBI" id="CHEBI:57692"/>
    </ligand>
</feature>
<dbReference type="EMBL" id="MKKU01000750">
    <property type="protein sequence ID" value="RNF02883.1"/>
    <property type="molecule type" value="Genomic_DNA"/>
</dbReference>
<evidence type="ECO:0000256" key="11">
    <source>
        <dbReference type="PIRSR" id="PIRSR601834-1"/>
    </source>
</evidence>
<dbReference type="Pfam" id="PF00175">
    <property type="entry name" value="NAD_binding_1"/>
    <property type="match status" value="1"/>
</dbReference>
<feature type="binding site" evidence="11">
    <location>
        <position position="105"/>
    </location>
    <ligand>
        <name>FAD</name>
        <dbReference type="ChEBI" id="CHEBI:57692"/>
    </ligand>
</feature>
<dbReference type="RefSeq" id="XP_029224735.1">
    <property type="nucleotide sequence ID" value="XM_029375234.1"/>
</dbReference>
<keyword evidence="8 12" id="KW-0560">Oxidoreductase</keyword>
<evidence type="ECO:0000313" key="15">
    <source>
        <dbReference type="EMBL" id="RNF02883.1"/>
    </source>
</evidence>
<dbReference type="InterPro" id="IPR001433">
    <property type="entry name" value="OxRdtase_FAD/NAD-bd"/>
</dbReference>
<comment type="similarity">
    <text evidence="12">Belongs to the flavoprotein pyridine nucleotide cytochrome reductase family.</text>
</comment>
<feature type="binding site" evidence="11">
    <location>
        <position position="110"/>
    </location>
    <ligand>
        <name>FAD</name>
        <dbReference type="ChEBI" id="CHEBI:57692"/>
    </ligand>
</feature>
<feature type="binding site" evidence="11">
    <location>
        <position position="107"/>
    </location>
    <ligand>
        <name>FAD</name>
        <dbReference type="ChEBI" id="CHEBI:57692"/>
    </ligand>
</feature>
<evidence type="ECO:0000256" key="5">
    <source>
        <dbReference type="ARBA" id="ARBA00022787"/>
    </source>
</evidence>
<dbReference type="InterPro" id="IPR008333">
    <property type="entry name" value="Cbr1-like_FAD-bd_dom"/>
</dbReference>
<evidence type="ECO:0000256" key="2">
    <source>
        <dbReference type="ARBA" id="ARBA00004294"/>
    </source>
</evidence>
<dbReference type="PRINTS" id="PR00406">
    <property type="entry name" value="CYTB5RDTASE"/>
</dbReference>
<dbReference type="Gene3D" id="3.40.50.80">
    <property type="entry name" value="Nucleotide-binding domain of ferredoxin-NADP reductase (FNR) module"/>
    <property type="match status" value="1"/>
</dbReference>
<gene>
    <name evidence="15" type="ORF">Tco025E_08384</name>
</gene>
<evidence type="ECO:0000256" key="4">
    <source>
        <dbReference type="ARBA" id="ARBA00022692"/>
    </source>
</evidence>
<keyword evidence="6 11" id="KW-0274">FAD</keyword>
<dbReference type="SUPFAM" id="SSF52343">
    <property type="entry name" value="Ferredoxin reductase-like, C-terminal NADP-linked domain"/>
    <property type="match status" value="1"/>
</dbReference>
<evidence type="ECO:0000259" key="14">
    <source>
        <dbReference type="PROSITE" id="PS51384"/>
    </source>
</evidence>
<dbReference type="GO" id="GO:0071949">
    <property type="term" value="F:FAD binding"/>
    <property type="evidence" value="ECO:0007669"/>
    <property type="project" value="TreeGrafter"/>
</dbReference>
<dbReference type="EC" id="1.6.2.2" evidence="12"/>
<feature type="binding site" evidence="11">
    <location>
        <position position="180"/>
    </location>
    <ligand>
        <name>FAD</name>
        <dbReference type="ChEBI" id="CHEBI:57692"/>
    </ligand>
</feature>
<evidence type="ECO:0000256" key="1">
    <source>
        <dbReference type="ARBA" id="ARBA00001974"/>
    </source>
</evidence>
<comment type="caution">
    <text evidence="15">The sequence shown here is derived from an EMBL/GenBank/DDBJ whole genome shotgun (WGS) entry which is preliminary data.</text>
</comment>
<dbReference type="Proteomes" id="UP000284403">
    <property type="component" value="Unassembled WGS sequence"/>
</dbReference>
<reference evidence="15 16" key="1">
    <citation type="journal article" date="2018" name="BMC Genomics">
        <title>Genomic comparison of Trypanosoma conorhini and Trypanosoma rangeli to Trypanosoma cruzi strains of high and low virulence.</title>
        <authorList>
            <person name="Bradwell K.R."/>
            <person name="Koparde V.N."/>
            <person name="Matveyev A.V."/>
            <person name="Serrano M.G."/>
            <person name="Alves J.M."/>
            <person name="Parikh H."/>
            <person name="Huang B."/>
            <person name="Lee V."/>
            <person name="Espinosa-Alvarez O."/>
            <person name="Ortiz P.A."/>
            <person name="Costa-Martins A.G."/>
            <person name="Teixeira M.M."/>
            <person name="Buck G.A."/>
        </authorList>
    </citation>
    <scope>NUCLEOTIDE SEQUENCE [LARGE SCALE GENOMIC DNA]</scope>
    <source>
        <strain evidence="15 16">025E</strain>
    </source>
</reference>
<keyword evidence="5" id="KW-1000">Mitochondrion outer membrane</keyword>
<feature type="binding site" evidence="11">
    <location>
        <position position="124"/>
    </location>
    <ligand>
        <name>FAD</name>
        <dbReference type="ChEBI" id="CHEBI:57692"/>
    </ligand>
</feature>
<dbReference type="InterPro" id="IPR001834">
    <property type="entry name" value="CBR-like"/>
</dbReference>
<evidence type="ECO:0000256" key="9">
    <source>
        <dbReference type="ARBA" id="ARBA00023027"/>
    </source>
</evidence>
<evidence type="ECO:0000256" key="7">
    <source>
        <dbReference type="ARBA" id="ARBA00022989"/>
    </source>
</evidence>
<dbReference type="FunFam" id="2.40.30.10:FF:000021">
    <property type="entry name" value="NADH-cytochrome b5 reductase"/>
    <property type="match status" value="1"/>
</dbReference>
<dbReference type="PANTHER" id="PTHR19370">
    <property type="entry name" value="NADH-CYTOCHROME B5 REDUCTASE"/>
    <property type="match status" value="1"/>
</dbReference>
<evidence type="ECO:0000256" key="8">
    <source>
        <dbReference type="ARBA" id="ARBA00023002"/>
    </source>
</evidence>
<dbReference type="InterPro" id="IPR001709">
    <property type="entry name" value="Flavoprot_Pyr_Nucl_cyt_Rdtase"/>
</dbReference>
<keyword evidence="4" id="KW-0812">Transmembrane</keyword>
<name>A0A422NBN5_9TRYP</name>
<comment type="catalytic activity">
    <reaction evidence="12">
        <text>2 Fe(III)-[cytochrome b5] + NADH = 2 Fe(II)-[cytochrome b5] + NAD(+) + H(+)</text>
        <dbReference type="Rhea" id="RHEA:46680"/>
        <dbReference type="Rhea" id="RHEA-COMP:10438"/>
        <dbReference type="Rhea" id="RHEA-COMP:10439"/>
        <dbReference type="ChEBI" id="CHEBI:15378"/>
        <dbReference type="ChEBI" id="CHEBI:29033"/>
        <dbReference type="ChEBI" id="CHEBI:29034"/>
        <dbReference type="ChEBI" id="CHEBI:57540"/>
        <dbReference type="ChEBI" id="CHEBI:57945"/>
        <dbReference type="EC" id="1.6.2.2"/>
    </reaction>
</comment>
<dbReference type="InterPro" id="IPR017938">
    <property type="entry name" value="Riboflavin_synthase-like_b-brl"/>
</dbReference>
<dbReference type="Gene3D" id="2.40.30.10">
    <property type="entry name" value="Translation factors"/>
    <property type="match status" value="1"/>
</dbReference>
<dbReference type="FunFam" id="3.40.50.80:FF:000019">
    <property type="entry name" value="NADH-cytochrome b5 reductase"/>
    <property type="match status" value="1"/>
</dbReference>